<evidence type="ECO:0000313" key="1">
    <source>
        <dbReference type="EMBL" id="POG78094.1"/>
    </source>
</evidence>
<proteinExistence type="predicted"/>
<gene>
    <name evidence="1" type="ORF">GLOIN_2v1837165</name>
</gene>
<dbReference type="SUPFAM" id="SSF52047">
    <property type="entry name" value="RNI-like"/>
    <property type="match status" value="1"/>
</dbReference>
<comment type="caution">
    <text evidence="1">The sequence shown here is derived from an EMBL/GenBank/DDBJ whole genome shotgun (WGS) entry which is preliminary data.</text>
</comment>
<name>A0A2H5SDD1_RHIID</name>
<dbReference type="EMBL" id="AUPC02000035">
    <property type="protein sequence ID" value="POG78094.1"/>
    <property type="molecule type" value="Genomic_DNA"/>
</dbReference>
<reference evidence="1 2" key="1">
    <citation type="journal article" date="2013" name="Proc. Natl. Acad. Sci. U.S.A.">
        <title>Genome of an arbuscular mycorrhizal fungus provides insight into the oldest plant symbiosis.</title>
        <authorList>
            <person name="Tisserant E."/>
            <person name="Malbreil M."/>
            <person name="Kuo A."/>
            <person name="Kohler A."/>
            <person name="Symeonidi A."/>
            <person name="Balestrini R."/>
            <person name="Charron P."/>
            <person name="Duensing N."/>
            <person name="Frei Dit Frey N."/>
            <person name="Gianinazzi-Pearson V."/>
            <person name="Gilbert L.B."/>
            <person name="Handa Y."/>
            <person name="Herr J.R."/>
            <person name="Hijri M."/>
            <person name="Koul R."/>
            <person name="Kawaguchi M."/>
            <person name="Krajinski F."/>
            <person name="Lammers P.J."/>
            <person name="Masclaux F.G."/>
            <person name="Murat C."/>
            <person name="Morin E."/>
            <person name="Ndikumana S."/>
            <person name="Pagni M."/>
            <person name="Petitpierre D."/>
            <person name="Requena N."/>
            <person name="Rosikiewicz P."/>
            <person name="Riley R."/>
            <person name="Saito K."/>
            <person name="San Clemente H."/>
            <person name="Shapiro H."/>
            <person name="van Tuinen D."/>
            <person name="Becard G."/>
            <person name="Bonfante P."/>
            <person name="Paszkowski U."/>
            <person name="Shachar-Hill Y.Y."/>
            <person name="Tuskan G.A."/>
            <person name="Young P.W."/>
            <person name="Sanders I.R."/>
            <person name="Henrissat B."/>
            <person name="Rensing S.A."/>
            <person name="Grigoriev I.V."/>
            <person name="Corradi N."/>
            <person name="Roux C."/>
            <person name="Martin F."/>
        </authorList>
    </citation>
    <scope>NUCLEOTIDE SEQUENCE [LARGE SCALE GENOMIC DNA]</scope>
    <source>
        <strain evidence="1 2">DAOM 197198</strain>
    </source>
</reference>
<organism evidence="1 2">
    <name type="scientific">Rhizophagus irregularis (strain DAOM 181602 / DAOM 197198 / MUCL 43194)</name>
    <name type="common">Arbuscular mycorrhizal fungus</name>
    <name type="synonym">Glomus intraradices</name>
    <dbReference type="NCBI Taxonomy" id="747089"/>
    <lineage>
        <taxon>Eukaryota</taxon>
        <taxon>Fungi</taxon>
        <taxon>Fungi incertae sedis</taxon>
        <taxon>Mucoromycota</taxon>
        <taxon>Glomeromycotina</taxon>
        <taxon>Glomeromycetes</taxon>
        <taxon>Glomerales</taxon>
        <taxon>Glomeraceae</taxon>
        <taxon>Rhizophagus</taxon>
    </lineage>
</organism>
<accession>A0A2H5SDD1</accession>
<sequence>MIKMKKFSKTFNKLIISFKKRSNQKEKPIREGIAPILPTECMQKIFNYIKDDNSSKLYSSLLVNRYWSKNVVPFLWDRPFQSCSKQNRYKLINTLLMFFSLEETGLINSKLKAYNIIIPTQPNPIFNYTAMIHEIHYLELEKFVLSYLKKITFISANEIHQKVQVLFITGSLFQMFLRQSINLKSLIIDKEIYTMDLPDISIFTESNSNLLNLSKLKIDYDSKKILNTIHLLNHISELSHNIKILELKFNINAYNDELLQSISKTIRSQKELREFNLSNVKCAEIESVMMSLLTHDNTLTSITLAFIKLDQTSLDILLSLSQLKILKLCYCEGLDNYNLSNNNFNLNTLHLVELSTDLEQIIHPILQSTGKSIKQLGFNIEYMESLDIVLNYCPNLDEIILYYLSNDNQNNKFVNKIINRLENSWKEELSLLPFHNKEISMKTLIYH</sequence>
<dbReference type="InterPro" id="IPR032675">
    <property type="entry name" value="LRR_dom_sf"/>
</dbReference>
<evidence type="ECO:0008006" key="3">
    <source>
        <dbReference type="Google" id="ProtNLM"/>
    </source>
</evidence>
<dbReference type="VEuPathDB" id="FungiDB:RhiirFUN_002710"/>
<protein>
    <recommendedName>
        <fullName evidence="3">F-box domain-containing protein</fullName>
    </recommendedName>
</protein>
<dbReference type="STRING" id="747089.A0A2H5SDD1"/>
<dbReference type="AlphaFoldDB" id="A0A2H5SDD1"/>
<reference evidence="1 2" key="2">
    <citation type="journal article" date="2018" name="New Phytol.">
        <title>High intraspecific genome diversity in the model arbuscular mycorrhizal symbiont Rhizophagus irregularis.</title>
        <authorList>
            <person name="Chen E.C.H."/>
            <person name="Morin E."/>
            <person name="Beaudet D."/>
            <person name="Noel J."/>
            <person name="Yildirir G."/>
            <person name="Ndikumana S."/>
            <person name="Charron P."/>
            <person name="St-Onge C."/>
            <person name="Giorgi J."/>
            <person name="Kruger M."/>
            <person name="Marton T."/>
            <person name="Ropars J."/>
            <person name="Grigoriev I.V."/>
            <person name="Hainaut M."/>
            <person name="Henrissat B."/>
            <person name="Roux C."/>
            <person name="Martin F."/>
            <person name="Corradi N."/>
        </authorList>
    </citation>
    <scope>NUCLEOTIDE SEQUENCE [LARGE SCALE GENOMIC DNA]</scope>
    <source>
        <strain evidence="1 2">DAOM 197198</strain>
    </source>
</reference>
<evidence type="ECO:0000313" key="2">
    <source>
        <dbReference type="Proteomes" id="UP000018888"/>
    </source>
</evidence>
<keyword evidence="2" id="KW-1185">Reference proteome</keyword>
<dbReference type="Proteomes" id="UP000018888">
    <property type="component" value="Unassembled WGS sequence"/>
</dbReference>
<dbReference type="Gene3D" id="3.80.10.10">
    <property type="entry name" value="Ribonuclease Inhibitor"/>
    <property type="match status" value="1"/>
</dbReference>